<dbReference type="Proteomes" id="UP000008738">
    <property type="component" value="Chromosome"/>
</dbReference>
<dbReference type="RefSeq" id="WP_014335424.1">
    <property type="nucleotide sequence ID" value="NC_017519.1"/>
</dbReference>
<dbReference type="EMBL" id="CP002669">
    <property type="protein sequence ID" value="AEC45800.1"/>
    <property type="molecule type" value="Genomic_DNA"/>
</dbReference>
<protein>
    <submittedName>
        <fullName evidence="2">Uncharacterized protein</fullName>
    </submittedName>
</protein>
<evidence type="ECO:0000256" key="1">
    <source>
        <dbReference type="SAM" id="Phobius"/>
    </source>
</evidence>
<feature type="transmembrane region" description="Helical" evidence="1">
    <location>
        <begin position="23"/>
        <end position="48"/>
    </location>
</feature>
<keyword evidence="1" id="KW-0812">Transmembrane</keyword>
<evidence type="ECO:0000313" key="2">
    <source>
        <dbReference type="EMBL" id="AEC45800.1"/>
    </source>
</evidence>
<sequence length="383" mass="45514">MENKDIRTIFSDFLRYKLQNKTYLVISFWVGFLLAPAISLLLFFGLLFSNIFLFDKPDSEYRQEDDLLSFLKPAKPSQQMMDIHNNINTIVFILLGISIFLVLVLLGNFLFWYIKQFRKYPIYLKGFAFIFKEENQIQNFLNQNKLEQEFEQFKAQNLDLNSVITQSFRFNIKMVYSYFNTARMSDMDLQFINTKKPSLVKAINLKIDINPAFDLSNISKITTNNFDQFLHFSLLHALSKAVLYKLVSQLVIFFSLMALIFEIVYLSIYWSDTQAVNFSVKEVFWVFPLVLTTTPMYLQRWFLSTSLKTWFRVYLTSIFMLKERITKEISEENEEKLSRFITMSDEEKIKILEAFIEYNYEQNKSIFNVFKGFFNPISGKKLM</sequence>
<keyword evidence="1" id="KW-0472">Membrane</keyword>
<proteinExistence type="predicted"/>
<feature type="transmembrane region" description="Helical" evidence="1">
    <location>
        <begin position="250"/>
        <end position="271"/>
    </location>
</feature>
<feature type="transmembrane region" description="Helical" evidence="1">
    <location>
        <begin position="90"/>
        <end position="114"/>
    </location>
</feature>
<name>A0ABM5M587_MESHM</name>
<reference evidence="2 3" key="1">
    <citation type="journal article" date="2011" name="J. Bacteriol.">
        <title>Genome analysis of a Mycoplasma hyorhinis strain derived from a primary human melanoma cell line.</title>
        <authorList>
            <person name="Kornspan J.D."/>
            <person name="Lysnyansky I."/>
            <person name="Kahan T."/>
            <person name="Herrmann R."/>
            <person name="Rottem S."/>
            <person name="Nir-Paz R."/>
        </authorList>
    </citation>
    <scope>NUCLEOTIDE SEQUENCE [LARGE SCALE GENOMIC DNA]</scope>
    <source>
        <strain evidence="2 3">MCLD</strain>
    </source>
</reference>
<organism evidence="2 3">
    <name type="scientific">Mesomycoplasma hyorhinis (strain MCLD)</name>
    <name type="common">Mycoplasma hyorhinis</name>
    <dbReference type="NCBI Taxonomy" id="936139"/>
    <lineage>
        <taxon>Bacteria</taxon>
        <taxon>Bacillati</taxon>
        <taxon>Mycoplasmatota</taxon>
        <taxon>Mycoplasmoidales</taxon>
        <taxon>Metamycoplasmataceae</taxon>
        <taxon>Mesomycoplasma</taxon>
    </lineage>
</organism>
<evidence type="ECO:0000313" key="3">
    <source>
        <dbReference type="Proteomes" id="UP000008738"/>
    </source>
</evidence>
<gene>
    <name evidence="2" type="ordered locus">SRH_01170</name>
</gene>
<keyword evidence="3" id="KW-1185">Reference proteome</keyword>
<feature type="transmembrane region" description="Helical" evidence="1">
    <location>
        <begin position="283"/>
        <end position="303"/>
    </location>
</feature>
<keyword evidence="1" id="KW-1133">Transmembrane helix</keyword>
<accession>A0ABM5M587</accession>